<dbReference type="Proteomes" id="UP001365846">
    <property type="component" value="Unassembled WGS sequence"/>
</dbReference>
<organism evidence="1 2">
    <name type="scientific">Variovorax ureilyticus</name>
    <dbReference type="NCBI Taxonomy" id="1836198"/>
    <lineage>
        <taxon>Bacteria</taxon>
        <taxon>Pseudomonadati</taxon>
        <taxon>Pseudomonadota</taxon>
        <taxon>Betaproteobacteria</taxon>
        <taxon>Burkholderiales</taxon>
        <taxon>Comamonadaceae</taxon>
        <taxon>Variovorax</taxon>
    </lineage>
</organism>
<evidence type="ECO:0000313" key="2">
    <source>
        <dbReference type="Proteomes" id="UP001365846"/>
    </source>
</evidence>
<proteinExistence type="predicted"/>
<dbReference type="EMBL" id="JBBKZU010000027">
    <property type="protein sequence ID" value="MEJ8815955.1"/>
    <property type="molecule type" value="Genomic_DNA"/>
</dbReference>
<name>A0ABU8VR59_9BURK</name>
<comment type="caution">
    <text evidence="1">The sequence shown here is derived from an EMBL/GenBank/DDBJ whole genome shotgun (WGS) entry which is preliminary data.</text>
</comment>
<dbReference type="RefSeq" id="WP_340361150.1">
    <property type="nucleotide sequence ID" value="NZ_JBBKZU010000027.1"/>
</dbReference>
<sequence>MNELSKCRCAAWTVLGEGRADQRVRALSRQRRISFGEGFEVATHFDGTIRNEKGQSRAIVLTLVTGPGDRTYWLQSVARDNQARQRAEAGLKEAEASFRPMPPADRAAAKPWTVQTVPFPRGGFAELAKSSTLPAASAEAQLRLMNGAYSGGADPKPGQAVKVVR</sequence>
<evidence type="ECO:0000313" key="1">
    <source>
        <dbReference type="EMBL" id="MEJ8815955.1"/>
    </source>
</evidence>
<accession>A0ABU8VR59</accession>
<protein>
    <submittedName>
        <fullName evidence="1">Uncharacterized protein</fullName>
    </submittedName>
</protein>
<keyword evidence="2" id="KW-1185">Reference proteome</keyword>
<gene>
    <name evidence="1" type="ORF">WKW77_33180</name>
</gene>
<reference evidence="1 2" key="1">
    <citation type="submission" date="2024-03" db="EMBL/GenBank/DDBJ databases">
        <title>Novel species of the genus Variovorax.</title>
        <authorList>
            <person name="Liu Q."/>
            <person name="Xin Y.-H."/>
        </authorList>
    </citation>
    <scope>NUCLEOTIDE SEQUENCE [LARGE SCALE GENOMIC DNA]</scope>
    <source>
        <strain evidence="1 2">KACC 18899</strain>
    </source>
</reference>